<feature type="compositionally biased region" description="Basic and acidic residues" evidence="2">
    <location>
        <begin position="1"/>
        <end position="11"/>
    </location>
</feature>
<evidence type="ECO:0000256" key="1">
    <source>
        <dbReference type="ARBA" id="ARBA00007945"/>
    </source>
</evidence>
<evidence type="ECO:0000256" key="2">
    <source>
        <dbReference type="SAM" id="MobiDB-lite"/>
    </source>
</evidence>
<dbReference type="Pfam" id="PF05030">
    <property type="entry name" value="SSXT"/>
    <property type="match status" value="1"/>
</dbReference>
<evidence type="ECO:0000313" key="5">
    <source>
        <dbReference type="WBParaSite" id="nRc.2.0.1.t01064-RA"/>
    </source>
</evidence>
<feature type="compositionally biased region" description="Low complexity" evidence="2">
    <location>
        <begin position="298"/>
        <end position="309"/>
    </location>
</feature>
<protein>
    <submittedName>
        <fullName evidence="5">SS18 N-terminal domain-containing protein</fullName>
    </submittedName>
</protein>
<feature type="region of interest" description="Disordered" evidence="2">
    <location>
        <begin position="153"/>
        <end position="175"/>
    </location>
</feature>
<feature type="compositionally biased region" description="Low complexity" evidence="2">
    <location>
        <begin position="253"/>
        <end position="274"/>
    </location>
</feature>
<name>A0A915HI02_ROMCU</name>
<feature type="compositionally biased region" description="Low complexity" evidence="2">
    <location>
        <begin position="317"/>
        <end position="342"/>
    </location>
</feature>
<dbReference type="AlphaFoldDB" id="A0A915HI02"/>
<evidence type="ECO:0000259" key="3">
    <source>
        <dbReference type="Pfam" id="PF05030"/>
    </source>
</evidence>
<comment type="similarity">
    <text evidence="1">Belongs to the SS18 family.</text>
</comment>
<keyword evidence="4" id="KW-1185">Reference proteome</keyword>
<dbReference type="Proteomes" id="UP000887565">
    <property type="component" value="Unplaced"/>
</dbReference>
<feature type="compositionally biased region" description="Polar residues" evidence="2">
    <location>
        <begin position="160"/>
        <end position="171"/>
    </location>
</feature>
<evidence type="ECO:0000313" key="4">
    <source>
        <dbReference type="Proteomes" id="UP000887565"/>
    </source>
</evidence>
<accession>A0A915HI02</accession>
<organism evidence="4 5">
    <name type="scientific">Romanomermis culicivorax</name>
    <name type="common">Nematode worm</name>
    <dbReference type="NCBI Taxonomy" id="13658"/>
    <lineage>
        <taxon>Eukaryota</taxon>
        <taxon>Metazoa</taxon>
        <taxon>Ecdysozoa</taxon>
        <taxon>Nematoda</taxon>
        <taxon>Enoplea</taxon>
        <taxon>Dorylaimia</taxon>
        <taxon>Mermithida</taxon>
        <taxon>Mermithoidea</taxon>
        <taxon>Mermithidae</taxon>
        <taxon>Romanomermis</taxon>
    </lineage>
</organism>
<feature type="region of interest" description="Disordered" evidence="2">
    <location>
        <begin position="253"/>
        <end position="342"/>
    </location>
</feature>
<feature type="domain" description="SS18 N-terminal" evidence="3">
    <location>
        <begin position="26"/>
        <end position="56"/>
    </location>
</feature>
<dbReference type="InterPro" id="IPR007726">
    <property type="entry name" value="SS18_N"/>
</dbReference>
<sequence length="342" mass="38419">MAMTHVKDMNIRPKYAPTPPSAVQRSAGRMSEAAEYQQTLHRNLIYLASLAEDAQSLLAELQMPPDQPTPPVSSPQAVESNAIVKNNKQMNVVNQNSSMPTEQQIRIQQNPMGMKNLCVFITPNPGNPYLNSAEMQPVMQAQYQQQQQVQPAVSASPQQMQHTVQNPSTAAASHPITPVSSTVAVQQHVPPTTVYIQQQSGQQIYYQQYQQGAPGQQMYGAVQQIPHQQAPPRPVDATATYYQHQPRYQQYQIYQQQQQQAAPQSQQPGQQQPYMPTPQQPPQVVYATSSSHRPPYVQQNDIPQQQQQQISYAVYGQPPQQQMYAPQQSYAPPQQQQQQPQS</sequence>
<dbReference type="WBParaSite" id="nRc.2.0.1.t01064-RA">
    <property type="protein sequence ID" value="nRc.2.0.1.t01064-RA"/>
    <property type="gene ID" value="nRc.2.0.1.g01064"/>
</dbReference>
<reference evidence="5" key="1">
    <citation type="submission" date="2022-11" db="UniProtKB">
        <authorList>
            <consortium name="WormBaseParasite"/>
        </authorList>
    </citation>
    <scope>IDENTIFICATION</scope>
</reference>
<feature type="region of interest" description="Disordered" evidence="2">
    <location>
        <begin position="1"/>
        <end position="23"/>
    </location>
</feature>
<proteinExistence type="inferred from homology"/>